<evidence type="ECO:0000313" key="3">
    <source>
        <dbReference type="EMBL" id="HDX32935.1"/>
    </source>
</evidence>
<dbReference type="HAMAP" id="MF_01074">
    <property type="entry name" value="LarC"/>
    <property type="match status" value="1"/>
</dbReference>
<dbReference type="InterPro" id="IPR002822">
    <property type="entry name" value="Ni_insertion"/>
</dbReference>
<organism evidence="3">
    <name type="scientific">Caldilinea aerophila</name>
    <dbReference type="NCBI Taxonomy" id="133453"/>
    <lineage>
        <taxon>Bacteria</taxon>
        <taxon>Bacillati</taxon>
        <taxon>Chloroflexota</taxon>
        <taxon>Caldilineae</taxon>
        <taxon>Caldilineales</taxon>
        <taxon>Caldilineaceae</taxon>
        <taxon>Caldilinea</taxon>
    </lineage>
</organism>
<keyword evidence="2" id="KW-0456">Lyase</keyword>
<dbReference type="GO" id="GO:0016829">
    <property type="term" value="F:lyase activity"/>
    <property type="evidence" value="ECO:0007669"/>
    <property type="project" value="UniProtKB-UniRule"/>
</dbReference>
<dbReference type="PANTHER" id="PTHR36566">
    <property type="entry name" value="NICKEL INSERTION PROTEIN-RELATED"/>
    <property type="match status" value="1"/>
</dbReference>
<dbReference type="EMBL" id="DSMG01000165">
    <property type="protein sequence ID" value="HDX32935.1"/>
    <property type="molecule type" value="Genomic_DNA"/>
</dbReference>
<accession>A0A7C1FUV9</accession>
<dbReference type="AlphaFoldDB" id="A0A7C1FUV9"/>
<gene>
    <name evidence="3" type="primary">larC</name>
    <name evidence="3" type="ORF">ENQ20_15815</name>
</gene>
<comment type="caution">
    <text evidence="3">The sequence shown here is derived from an EMBL/GenBank/DDBJ whole genome shotgun (WGS) entry which is preliminary data.</text>
</comment>
<evidence type="ECO:0000256" key="1">
    <source>
        <dbReference type="ARBA" id="ARBA00022596"/>
    </source>
</evidence>
<dbReference type="Gene3D" id="3.10.20.300">
    <property type="entry name" value="mk0293 like domain"/>
    <property type="match status" value="1"/>
</dbReference>
<evidence type="ECO:0000256" key="2">
    <source>
        <dbReference type="HAMAP-Rule" id="MF_01074"/>
    </source>
</evidence>
<comment type="similarity">
    <text evidence="2">Belongs to the LarC family.</text>
</comment>
<reference evidence="3" key="1">
    <citation type="journal article" date="2020" name="mSystems">
        <title>Genome- and Community-Level Interaction Insights into Carbon Utilization and Element Cycling Functions of Hydrothermarchaeota in Hydrothermal Sediment.</title>
        <authorList>
            <person name="Zhou Z."/>
            <person name="Liu Y."/>
            <person name="Xu W."/>
            <person name="Pan J."/>
            <person name="Luo Z.H."/>
            <person name="Li M."/>
        </authorList>
    </citation>
    <scope>NUCLEOTIDE SEQUENCE [LARGE SCALE GENOMIC DNA]</scope>
    <source>
        <strain evidence="3">SpSt-289</strain>
    </source>
</reference>
<dbReference type="Gene3D" id="3.30.70.1380">
    <property type="entry name" value="Transcriptional regulatory protein pf0864 domain like"/>
    <property type="match status" value="1"/>
</dbReference>
<dbReference type="GO" id="GO:0016151">
    <property type="term" value="F:nickel cation binding"/>
    <property type="evidence" value="ECO:0007669"/>
    <property type="project" value="UniProtKB-UniRule"/>
</dbReference>
<keyword evidence="1 2" id="KW-0533">Nickel</keyword>
<sequence length="433" mass="46484">MKRLHSAELIGYLDLPSGVSGDMLLGCLIDAGWSVEELIATIEALRLPFAGWSIATERVMRGPLVATLVHVTAPEEHHHRHLSDIRSILDASALPHAVQSCAIEVFTRLAAAEAKVHGTDIESIHFHEVGALDAIIDVVGVCAGLHALGITALYAGALPLGGGWVTTEHGRLPLPAPATLELLAAAGAPTQPAPGPGELVTPTGAALVCTLATFSQPAMTLQRIGYGAGQKEFAWPNVARLWLGHPLSTNFAQPTRRLELSHELSHEHRYEHSHEHAGPASIAQMVQIETNIDDMNPELYGPLVQRLLSAGAADVWLTPIYMKKGRPGTLVGVLAPVVQEAALVRLLLEQTTTLGVRSYCVHRTEAERSFTTVDTPYGPVRIKLKRIDGVLSGVKPEHDDCVQLAEAHQVPPRYVEMAALSAAYALLHSDPDR</sequence>
<dbReference type="PANTHER" id="PTHR36566:SF1">
    <property type="entry name" value="PYRIDINIUM-3,5-BISTHIOCARBOXYLIC ACID MONONUCLEOTIDE NICKEL INSERTION PROTEIN"/>
    <property type="match status" value="1"/>
</dbReference>
<dbReference type="NCBIfam" id="TIGR00299">
    <property type="entry name" value="nickel pincer cofactor biosynthesis protein LarC"/>
    <property type="match status" value="1"/>
</dbReference>
<name>A0A7C1FUV9_9CHLR</name>
<protein>
    <recommendedName>
        <fullName evidence="2">Putative nickel insertion protein</fullName>
    </recommendedName>
</protein>
<proteinExistence type="inferred from homology"/>
<dbReference type="Pfam" id="PF01969">
    <property type="entry name" value="Ni_insertion"/>
    <property type="match status" value="1"/>
</dbReference>